<evidence type="ECO:0000256" key="8">
    <source>
        <dbReference type="ARBA" id="ARBA00023136"/>
    </source>
</evidence>
<feature type="transmembrane region" description="Helical" evidence="9">
    <location>
        <begin position="21"/>
        <end position="42"/>
    </location>
</feature>
<dbReference type="GO" id="GO:0005524">
    <property type="term" value="F:ATP binding"/>
    <property type="evidence" value="ECO:0007669"/>
    <property type="project" value="UniProtKB-KW"/>
</dbReference>
<evidence type="ECO:0000256" key="4">
    <source>
        <dbReference type="ARBA" id="ARBA00022692"/>
    </source>
</evidence>
<reference evidence="13" key="1">
    <citation type="submission" date="2016-10" db="EMBL/GenBank/DDBJ databases">
        <authorList>
            <person name="Varghese N."/>
            <person name="Submissions S."/>
        </authorList>
    </citation>
    <scope>NUCLEOTIDE SEQUENCE [LARGE SCALE GENOMIC DNA]</scope>
    <source>
        <strain evidence="13">XBD1002</strain>
    </source>
</reference>
<dbReference type="PROSITE" id="PS00211">
    <property type="entry name" value="ABC_TRANSPORTER_1"/>
    <property type="match status" value="1"/>
</dbReference>
<evidence type="ECO:0000256" key="7">
    <source>
        <dbReference type="ARBA" id="ARBA00022989"/>
    </source>
</evidence>
<comment type="subcellular location">
    <subcellularLocation>
        <location evidence="1">Cell membrane</location>
        <topology evidence="1">Multi-pass membrane protein</topology>
    </subcellularLocation>
</comment>
<evidence type="ECO:0000313" key="12">
    <source>
        <dbReference type="EMBL" id="SFI69987.1"/>
    </source>
</evidence>
<keyword evidence="7 9" id="KW-1133">Transmembrane helix</keyword>
<dbReference type="RefSeq" id="WP_074931300.1">
    <property type="nucleotide sequence ID" value="NZ_FORI01000004.1"/>
</dbReference>
<evidence type="ECO:0000256" key="2">
    <source>
        <dbReference type="ARBA" id="ARBA00022448"/>
    </source>
</evidence>
<dbReference type="InterPro" id="IPR003439">
    <property type="entry name" value="ABC_transporter-like_ATP-bd"/>
</dbReference>
<dbReference type="InterPro" id="IPR011527">
    <property type="entry name" value="ABC1_TM_dom"/>
</dbReference>
<dbReference type="InterPro" id="IPR036640">
    <property type="entry name" value="ABC1_TM_sf"/>
</dbReference>
<dbReference type="EMBL" id="FORI01000004">
    <property type="protein sequence ID" value="SFI69987.1"/>
    <property type="molecule type" value="Genomic_DNA"/>
</dbReference>
<dbReference type="GO" id="GO:0034040">
    <property type="term" value="F:ATPase-coupled lipid transmembrane transporter activity"/>
    <property type="evidence" value="ECO:0007669"/>
    <property type="project" value="TreeGrafter"/>
</dbReference>
<evidence type="ECO:0000259" key="11">
    <source>
        <dbReference type="PROSITE" id="PS50929"/>
    </source>
</evidence>
<dbReference type="PROSITE" id="PS50929">
    <property type="entry name" value="ABC_TM1F"/>
    <property type="match status" value="1"/>
</dbReference>
<dbReference type="InterPro" id="IPR003593">
    <property type="entry name" value="AAA+_ATPase"/>
</dbReference>
<keyword evidence="5" id="KW-0547">Nucleotide-binding</keyword>
<feature type="transmembrane region" description="Helical" evidence="9">
    <location>
        <begin position="136"/>
        <end position="159"/>
    </location>
</feature>
<keyword evidence="8 9" id="KW-0472">Membrane</keyword>
<dbReference type="InterPro" id="IPR027417">
    <property type="entry name" value="P-loop_NTPase"/>
</dbReference>
<organism evidence="12 13">
    <name type="scientific">Treponema bryantii</name>
    <dbReference type="NCBI Taxonomy" id="163"/>
    <lineage>
        <taxon>Bacteria</taxon>
        <taxon>Pseudomonadati</taxon>
        <taxon>Spirochaetota</taxon>
        <taxon>Spirochaetia</taxon>
        <taxon>Spirochaetales</taxon>
        <taxon>Treponemataceae</taxon>
        <taxon>Treponema</taxon>
    </lineage>
</organism>
<evidence type="ECO:0000256" key="5">
    <source>
        <dbReference type="ARBA" id="ARBA00022741"/>
    </source>
</evidence>
<evidence type="ECO:0000313" key="13">
    <source>
        <dbReference type="Proteomes" id="UP000182737"/>
    </source>
</evidence>
<feature type="transmembrane region" description="Helical" evidence="9">
    <location>
        <begin position="54"/>
        <end position="76"/>
    </location>
</feature>
<feature type="transmembrane region" description="Helical" evidence="9">
    <location>
        <begin position="179"/>
        <end position="198"/>
    </location>
</feature>
<dbReference type="SMART" id="SM00382">
    <property type="entry name" value="AAA"/>
    <property type="match status" value="1"/>
</dbReference>
<dbReference type="InterPro" id="IPR039421">
    <property type="entry name" value="Type_1_exporter"/>
</dbReference>
<dbReference type="Gene3D" id="3.40.50.300">
    <property type="entry name" value="P-loop containing nucleotide triphosphate hydrolases"/>
    <property type="match status" value="1"/>
</dbReference>
<dbReference type="AlphaFoldDB" id="A0A1I3KC10"/>
<dbReference type="Gene3D" id="1.20.1560.10">
    <property type="entry name" value="ABC transporter type 1, transmembrane domain"/>
    <property type="match status" value="1"/>
</dbReference>
<keyword evidence="4 9" id="KW-0812">Transmembrane</keyword>
<name>A0A1I3KC10_9SPIR</name>
<evidence type="ECO:0000256" key="6">
    <source>
        <dbReference type="ARBA" id="ARBA00022840"/>
    </source>
</evidence>
<proteinExistence type="predicted"/>
<feature type="domain" description="ABC transporter" evidence="10">
    <location>
        <begin position="365"/>
        <end position="602"/>
    </location>
</feature>
<keyword evidence="2" id="KW-0813">Transport</keyword>
<evidence type="ECO:0000256" key="1">
    <source>
        <dbReference type="ARBA" id="ARBA00004651"/>
    </source>
</evidence>
<keyword evidence="3" id="KW-1003">Cell membrane</keyword>
<dbReference type="InterPro" id="IPR017871">
    <property type="entry name" value="ABC_transporter-like_CS"/>
</dbReference>
<dbReference type="SUPFAM" id="SSF90123">
    <property type="entry name" value="ABC transporter transmembrane region"/>
    <property type="match status" value="1"/>
</dbReference>
<dbReference type="GO" id="GO:0016887">
    <property type="term" value="F:ATP hydrolysis activity"/>
    <property type="evidence" value="ECO:0007669"/>
    <property type="project" value="InterPro"/>
</dbReference>
<dbReference type="Pfam" id="PF00005">
    <property type="entry name" value="ABC_tran"/>
    <property type="match status" value="1"/>
</dbReference>
<dbReference type="GO" id="GO:0005886">
    <property type="term" value="C:plasma membrane"/>
    <property type="evidence" value="ECO:0007669"/>
    <property type="project" value="UniProtKB-SubCell"/>
</dbReference>
<evidence type="ECO:0000259" key="10">
    <source>
        <dbReference type="PROSITE" id="PS50893"/>
    </source>
</evidence>
<dbReference type="PANTHER" id="PTHR24221:SF646">
    <property type="entry name" value="HAEMOLYSIN SECRETION ATP-BINDING PROTEIN"/>
    <property type="match status" value="1"/>
</dbReference>
<gene>
    <name evidence="12" type="ORF">SAMN04487775_104199</name>
</gene>
<dbReference type="PANTHER" id="PTHR24221">
    <property type="entry name" value="ATP-BINDING CASSETTE SUB-FAMILY B"/>
    <property type="match status" value="1"/>
</dbReference>
<keyword evidence="13" id="KW-1185">Reference proteome</keyword>
<sequence length="608" mass="69303">MKNSNTIRKVLSLIHRLRRGYISLVFISRVIAAAQPFVGIIFSSKIIDLLIQRAPASLIMKYALILVTSTAILNALEWGMKAFITVGEQVLNEKINQMISEKTCRIDYDILEKHETLDMIKKAQEGMNSRGGIQSFCTNLAAGIQNIVTIIYSIILLVPVFIPAPSAGLTGIGNFVNKWYSVFILILAIGMNTVMNMLDRKLEAKVQQSFFERNVVWNRRYSYWFTMVFNYSLGKYIRLYDMQKMLSAKVGQASDNMENEFYTLRDKLLKISWIPIVVNVILQFVTYAYVGLKAVFKLISVGDSMKYVGAYTNLAQSVQNIAGIFTELDIESKYLAYFYDYMAIENKRYEGTIPTEKRDDNVFEIEFRDVSFKYLNTETYALRHVNQKITLGSKTAVVGKNGAGKTTFIKLLCRLYEPTEGQILLNGVDIRYYDYKDYAKLFGVVFQDFNLFSATIGENVASSDEYDEKLVIECLDKAGFGERLAKMPDGIRTNIYQYEENGVEISGGEAQKLAIARALYKNAPFVILDEPTSALDPVAEYEIYQHFDQMVEDKTSIYISHRMSSCRFCDNILVFDEGQIIESGSHEELMKEGGLYSELWNAQAQYYA</sequence>
<dbReference type="OrthoDB" id="9806127at2"/>
<evidence type="ECO:0000256" key="3">
    <source>
        <dbReference type="ARBA" id="ARBA00022475"/>
    </source>
</evidence>
<feature type="transmembrane region" description="Helical" evidence="9">
    <location>
        <begin position="271"/>
        <end position="290"/>
    </location>
</feature>
<dbReference type="SUPFAM" id="SSF52540">
    <property type="entry name" value="P-loop containing nucleoside triphosphate hydrolases"/>
    <property type="match status" value="1"/>
</dbReference>
<dbReference type="PROSITE" id="PS50893">
    <property type="entry name" value="ABC_TRANSPORTER_2"/>
    <property type="match status" value="1"/>
</dbReference>
<feature type="domain" description="ABC transmembrane type-1" evidence="11">
    <location>
        <begin position="24"/>
        <end position="328"/>
    </location>
</feature>
<keyword evidence="6 12" id="KW-0067">ATP-binding</keyword>
<dbReference type="FunFam" id="3.40.50.300:FF:000221">
    <property type="entry name" value="Multidrug ABC transporter ATP-binding protein"/>
    <property type="match status" value="1"/>
</dbReference>
<accession>A0A1I3KC10</accession>
<evidence type="ECO:0000256" key="9">
    <source>
        <dbReference type="SAM" id="Phobius"/>
    </source>
</evidence>
<protein>
    <submittedName>
        <fullName evidence="12">ATP-binding cassette, subfamily B</fullName>
    </submittedName>
</protein>
<dbReference type="Proteomes" id="UP000182737">
    <property type="component" value="Unassembled WGS sequence"/>
</dbReference>
<dbReference type="GO" id="GO:0140359">
    <property type="term" value="F:ABC-type transporter activity"/>
    <property type="evidence" value="ECO:0007669"/>
    <property type="project" value="InterPro"/>
</dbReference>